<reference evidence="3" key="1">
    <citation type="submission" date="2017-03" db="EMBL/GenBank/DDBJ databases">
        <title>Genomes of endolithic fungi from Antarctica.</title>
        <authorList>
            <person name="Coleine C."/>
            <person name="Masonjones S."/>
            <person name="Stajich J.E."/>
        </authorList>
    </citation>
    <scope>NUCLEOTIDE SEQUENCE [LARGE SCALE GENOMIC DNA]</scope>
    <source>
        <strain evidence="3">CCFEE 5527</strain>
    </source>
</reference>
<protein>
    <submittedName>
        <fullName evidence="2">Uncharacterized protein</fullName>
    </submittedName>
</protein>
<dbReference type="Proteomes" id="UP000192596">
    <property type="component" value="Unassembled WGS sequence"/>
</dbReference>
<evidence type="ECO:0000313" key="2">
    <source>
        <dbReference type="EMBL" id="OQO09293.1"/>
    </source>
</evidence>
<keyword evidence="1" id="KW-0175">Coiled coil</keyword>
<keyword evidence="3" id="KW-1185">Reference proteome</keyword>
<name>A0A1V8TD40_9PEZI</name>
<proteinExistence type="predicted"/>
<feature type="coiled-coil region" evidence="1">
    <location>
        <begin position="92"/>
        <end position="119"/>
    </location>
</feature>
<sequence length="250" mass="28830">MSQSRQPAQPTMEELSMRLRQAEEKSLNDAGKIARLERKLVERQIEEPGNAALRLVVLQKDWKIRSLGRDIESQDRDLTHERFQSKLYRRRCERDQESEARLEQRYNKSQAEAHDLFEKLMVARLAERDAKEKWKGASEQYQSVLRMLMILMPVAVAGLGEEGVRTMFEEKGLADNSIFRVMLSAAAERVEASGVRGSEQMVGEGVEAVEETDVMLSRRKIVRQEAGHEERRCSMETLMDILRPSIKSDH</sequence>
<accession>A0A1V8TD40</accession>
<evidence type="ECO:0000313" key="3">
    <source>
        <dbReference type="Proteomes" id="UP000192596"/>
    </source>
</evidence>
<evidence type="ECO:0000256" key="1">
    <source>
        <dbReference type="SAM" id="Coils"/>
    </source>
</evidence>
<dbReference type="InParanoid" id="A0A1V8TD40"/>
<comment type="caution">
    <text evidence="2">The sequence shown here is derived from an EMBL/GenBank/DDBJ whole genome shotgun (WGS) entry which is preliminary data.</text>
</comment>
<dbReference type="AlphaFoldDB" id="A0A1V8TD40"/>
<dbReference type="EMBL" id="NAJO01000010">
    <property type="protein sequence ID" value="OQO09293.1"/>
    <property type="molecule type" value="Genomic_DNA"/>
</dbReference>
<gene>
    <name evidence="2" type="ORF">B0A48_04691</name>
</gene>
<organism evidence="2 3">
    <name type="scientific">Cryoendolithus antarcticus</name>
    <dbReference type="NCBI Taxonomy" id="1507870"/>
    <lineage>
        <taxon>Eukaryota</taxon>
        <taxon>Fungi</taxon>
        <taxon>Dikarya</taxon>
        <taxon>Ascomycota</taxon>
        <taxon>Pezizomycotina</taxon>
        <taxon>Dothideomycetes</taxon>
        <taxon>Dothideomycetidae</taxon>
        <taxon>Cladosporiales</taxon>
        <taxon>Cladosporiaceae</taxon>
        <taxon>Cryoendolithus</taxon>
    </lineage>
</organism>